<dbReference type="HOGENOM" id="CLU_2632371_0_0_7"/>
<sequence length="77" mass="9163">MATSVKAEQIIREMERITPYMYEGLYGSFLRNYMESDKSKWTRDLSRYLSDANQDWADVSPEIAGLLWDRFEKRISC</sequence>
<protein>
    <submittedName>
        <fullName evidence="1">Uncharacterized protein</fullName>
    </submittedName>
</protein>
<dbReference type="EMBL" id="CP003360">
    <property type="protein sequence ID" value="AFM24159.1"/>
    <property type="molecule type" value="Genomic_DNA"/>
</dbReference>
<organism evidence="1 2">
    <name type="scientific">Desulfomonile tiedjei (strain ATCC 49306 / DSM 6799 / DCB-1)</name>
    <dbReference type="NCBI Taxonomy" id="706587"/>
    <lineage>
        <taxon>Bacteria</taxon>
        <taxon>Pseudomonadati</taxon>
        <taxon>Thermodesulfobacteriota</taxon>
        <taxon>Desulfomonilia</taxon>
        <taxon>Desulfomonilales</taxon>
        <taxon>Desulfomonilaceae</taxon>
        <taxon>Desulfomonile</taxon>
    </lineage>
</organism>
<accession>I4C3L8</accession>
<name>I4C3L8_DESTA</name>
<evidence type="ECO:0000313" key="2">
    <source>
        <dbReference type="Proteomes" id="UP000006055"/>
    </source>
</evidence>
<dbReference type="AlphaFoldDB" id="I4C3L8"/>
<dbReference type="RefSeq" id="WP_014809307.1">
    <property type="nucleotide sequence ID" value="NC_018025.1"/>
</dbReference>
<reference evidence="2" key="1">
    <citation type="submission" date="2012-06" db="EMBL/GenBank/DDBJ databases">
        <title>Complete sequence of chromosome of Desulfomonile tiedjei DSM 6799.</title>
        <authorList>
            <person name="Lucas S."/>
            <person name="Copeland A."/>
            <person name="Lapidus A."/>
            <person name="Glavina del Rio T."/>
            <person name="Dalin E."/>
            <person name="Tice H."/>
            <person name="Bruce D."/>
            <person name="Goodwin L."/>
            <person name="Pitluck S."/>
            <person name="Peters L."/>
            <person name="Ovchinnikova G."/>
            <person name="Zeytun A."/>
            <person name="Lu M."/>
            <person name="Kyrpides N."/>
            <person name="Mavromatis K."/>
            <person name="Ivanova N."/>
            <person name="Brettin T."/>
            <person name="Detter J.C."/>
            <person name="Han C."/>
            <person name="Larimer F."/>
            <person name="Land M."/>
            <person name="Hauser L."/>
            <person name="Markowitz V."/>
            <person name="Cheng J.-F."/>
            <person name="Hugenholtz P."/>
            <person name="Woyke T."/>
            <person name="Wu D."/>
            <person name="Spring S."/>
            <person name="Schroeder M."/>
            <person name="Brambilla E."/>
            <person name="Klenk H.-P."/>
            <person name="Eisen J.A."/>
        </authorList>
    </citation>
    <scope>NUCLEOTIDE SEQUENCE [LARGE SCALE GENOMIC DNA]</scope>
    <source>
        <strain evidence="2">ATCC 49306 / DSM 6799 / DCB-1</strain>
    </source>
</reference>
<gene>
    <name evidence="1" type="ordered locus">Desti_1447</name>
</gene>
<dbReference type="Proteomes" id="UP000006055">
    <property type="component" value="Chromosome"/>
</dbReference>
<dbReference type="KEGG" id="dti:Desti_1447"/>
<proteinExistence type="predicted"/>
<evidence type="ECO:0000313" key="1">
    <source>
        <dbReference type="EMBL" id="AFM24159.1"/>
    </source>
</evidence>
<keyword evidence="2" id="KW-1185">Reference proteome</keyword>